<evidence type="ECO:0000313" key="2">
    <source>
        <dbReference type="EMBL" id="AOP31977.1"/>
    </source>
</evidence>
<dbReference type="Gene3D" id="1.10.150.50">
    <property type="entry name" value="Transcription Factor, Ets-1"/>
    <property type="match status" value="1"/>
</dbReference>
<organism evidence="2">
    <name type="scientific">Nematostella vectensis</name>
    <name type="common">Starlet sea anemone</name>
    <dbReference type="NCBI Taxonomy" id="45351"/>
    <lineage>
        <taxon>Eukaryota</taxon>
        <taxon>Metazoa</taxon>
        <taxon>Cnidaria</taxon>
        <taxon>Anthozoa</taxon>
        <taxon>Hexacorallia</taxon>
        <taxon>Actiniaria</taxon>
        <taxon>Edwardsiidae</taxon>
        <taxon>Nematostella</taxon>
    </lineage>
</organism>
<dbReference type="FunFam" id="1.10.150.50:FF:000061">
    <property type="entry name" value="Ets DNA-binding protein pokkuri"/>
    <property type="match status" value="1"/>
</dbReference>
<proteinExistence type="evidence at transcript level"/>
<accession>A0A1C9KCU7</accession>
<feature type="domain" description="PNT" evidence="1">
    <location>
        <begin position="181"/>
        <end position="265"/>
    </location>
</feature>
<dbReference type="PROSITE" id="PS51433">
    <property type="entry name" value="PNT"/>
    <property type="match status" value="1"/>
</dbReference>
<dbReference type="GO" id="GO:0043565">
    <property type="term" value="F:sequence-specific DNA binding"/>
    <property type="evidence" value="ECO:0007669"/>
    <property type="project" value="InterPro"/>
</dbReference>
<evidence type="ECO:0000259" key="1">
    <source>
        <dbReference type="PROSITE" id="PS51433"/>
    </source>
</evidence>
<reference evidence="2" key="1">
    <citation type="submission" date="2016-02" db="EMBL/GenBank/DDBJ databases">
        <title>Erk-MAPK signaling is required for endodermal and ectodermal patterning prior to the onset of gastrulation in the sea anemone Nematostella vectensis.</title>
        <authorList>
            <person name="Johnston H."/>
            <person name="Amiel A.R."/>
            <person name="Chock T."/>
            <person name="Dahlin P."/>
            <person name="Steinworth B."/>
            <person name="Iglesias M."/>
            <person name="Layden M."/>
            <person name="Rottinger E."/>
            <person name="Martindale M.Q."/>
        </authorList>
    </citation>
    <scope>NUCLEOTIDE SEQUENCE</scope>
</reference>
<name>A0A1C9KCU7_NEMVE</name>
<dbReference type="SUPFAM" id="SSF47769">
    <property type="entry name" value="SAM/Pointed domain"/>
    <property type="match status" value="1"/>
</dbReference>
<dbReference type="InterPro" id="IPR013761">
    <property type="entry name" value="SAM/pointed_sf"/>
</dbReference>
<dbReference type="SMART" id="SM00251">
    <property type="entry name" value="SAM_PNT"/>
    <property type="match status" value="1"/>
</dbReference>
<dbReference type="AlphaFoldDB" id="A0A1C9KCU7"/>
<protein>
    <submittedName>
        <fullName evidence="2">Mae-like protein</fullName>
    </submittedName>
</protein>
<dbReference type="CDD" id="cd08536">
    <property type="entry name" value="SAM_PNT-Mae"/>
    <property type="match status" value="1"/>
</dbReference>
<dbReference type="Pfam" id="PF02198">
    <property type="entry name" value="SAM_PNT"/>
    <property type="match status" value="1"/>
</dbReference>
<dbReference type="InterPro" id="IPR003118">
    <property type="entry name" value="Pointed_dom"/>
</dbReference>
<sequence>MYPHQEQCMPYGSQYGYYSTQSEASSGPYSADVNIPHWNSAPVQHQPQITSKMYPYQADSSQLYQASNSRLDPTIAFPVAIRPSAFEHARFIDKMQPAFTRIKKEKYLDAPYNEDTVPSAGYFSMRARWVSIYYLVLLSIIQFPIQTLGHYDTAVIEEQRVPCDGKGGVSEKYYYTSSPFCPLVKDPRLTPAFFLAVDPRLWTREDVTSWLRWISEAYSLENVKLDRFEMNGKALCLMTLDMFLYRVPEGGRVLYHDFQRRLRLALGS</sequence>
<dbReference type="EMBL" id="KU746922">
    <property type="protein sequence ID" value="AOP31977.1"/>
    <property type="molecule type" value="mRNA"/>
</dbReference>